<name>A0A921GM58_9MICO</name>
<evidence type="ECO:0000313" key="1">
    <source>
        <dbReference type="EMBL" id="HJF48674.1"/>
    </source>
</evidence>
<reference evidence="1" key="1">
    <citation type="journal article" date="2021" name="PeerJ">
        <title>Extensive microbial diversity within the chicken gut microbiome revealed by metagenomics and culture.</title>
        <authorList>
            <person name="Gilroy R."/>
            <person name="Ravi A."/>
            <person name="Getino M."/>
            <person name="Pursley I."/>
            <person name="Horton D.L."/>
            <person name="Alikhan N.F."/>
            <person name="Baker D."/>
            <person name="Gharbi K."/>
            <person name="Hall N."/>
            <person name="Watson M."/>
            <person name="Adriaenssens E.M."/>
            <person name="Foster-Nyarko E."/>
            <person name="Jarju S."/>
            <person name="Secka A."/>
            <person name="Antonio M."/>
            <person name="Oren A."/>
            <person name="Chaudhuri R.R."/>
            <person name="La Ragione R."/>
            <person name="Hildebrand F."/>
            <person name="Pallen M.J."/>
        </authorList>
    </citation>
    <scope>NUCLEOTIDE SEQUENCE</scope>
    <source>
        <strain evidence="1">1647</strain>
    </source>
</reference>
<dbReference type="AlphaFoldDB" id="A0A921GM58"/>
<protein>
    <submittedName>
        <fullName evidence="1">Uncharacterized protein</fullName>
    </submittedName>
</protein>
<comment type="caution">
    <text evidence="1">The sequence shown here is derived from an EMBL/GenBank/DDBJ whole genome shotgun (WGS) entry which is preliminary data.</text>
</comment>
<accession>A0A921GM58</accession>
<organism evidence="1 2">
    <name type="scientific">Brachybacterium paraconglomeratum</name>
    <dbReference type="NCBI Taxonomy" id="173362"/>
    <lineage>
        <taxon>Bacteria</taxon>
        <taxon>Bacillati</taxon>
        <taxon>Actinomycetota</taxon>
        <taxon>Actinomycetes</taxon>
        <taxon>Micrococcales</taxon>
        <taxon>Dermabacteraceae</taxon>
        <taxon>Brachybacterium</taxon>
    </lineage>
</organism>
<proteinExistence type="predicted"/>
<dbReference type="Proteomes" id="UP000775129">
    <property type="component" value="Unassembled WGS sequence"/>
</dbReference>
<sequence>MAQQEQGREERDRVLSEYGAWRLRTDEDAPALEEVRTLETLLRLKAERLGSPEVGLWTAALTRELLTEVVPRTVVQPREQLMDMVPVLRRLIDFLVETGRWAPGSMRGAEAPALLHDLEFAALEAADDPTRRSFSTNVLGHGLSLGVDLEDEEALADYLHWFHSLPDAERLAVSGTGRLAQSSTPFDPLLERALRRRDEAEERDWPWFLPALEDDGEPLGELAEQEGVGPYLDCPLVRRAVGVLEVVGEGRRATATGAPGRETTAELLEHLGLDGGARSLWDRPELAGVWTTLLDGGWLELADGRVRAAVGPVPAAAPEDAEGFVEFGHAILTAALLGRHTRGAEDGGFCGMPDTIAALLVACVDEGLRLPPGPELPPPEHEPRALARLLHVMHDLGDLADCGVLTHEEGVFRGGSAVMLALVGLLRRDGEADRSDRP</sequence>
<reference evidence="1" key="2">
    <citation type="submission" date="2021-09" db="EMBL/GenBank/DDBJ databases">
        <authorList>
            <person name="Gilroy R."/>
        </authorList>
    </citation>
    <scope>NUCLEOTIDE SEQUENCE</scope>
    <source>
        <strain evidence="1">1647</strain>
    </source>
</reference>
<gene>
    <name evidence="1" type="ORF">K8W24_02575</name>
</gene>
<evidence type="ECO:0000313" key="2">
    <source>
        <dbReference type="Proteomes" id="UP000775129"/>
    </source>
</evidence>
<dbReference type="EMBL" id="DYWO01000080">
    <property type="protein sequence ID" value="HJF48674.1"/>
    <property type="molecule type" value="Genomic_DNA"/>
</dbReference>